<sequence>MRPHIRDRNYMLPLLLAGNRKEPFRIVSELVERWRMTGAPVEVSADSYSRRNRQRIVAVDLDTAIALEEEPTARPPMSVAVHQQHAFVAWRDLKCQAWRMRRRQSPQRDNSFLLSVCSWQLDQSKEPLFIPKDRHNGHFRHANSAYPPVGKARSEPSNFGKAFKPLPATSSANRNRLAALPKIYFPSADFRLRHRSLILVGARVRKLSLDEATLRAL</sequence>
<dbReference type="EMBL" id="CP042912">
    <property type="protein sequence ID" value="QEG21903.1"/>
    <property type="molecule type" value="Genomic_DNA"/>
</dbReference>
<evidence type="ECO:0000313" key="1">
    <source>
        <dbReference type="EMBL" id="QEG21903.1"/>
    </source>
</evidence>
<name>A0A5B9PGL9_9BACT</name>
<protein>
    <submittedName>
        <fullName evidence="1">Uncharacterized protein</fullName>
    </submittedName>
</protein>
<proteinExistence type="predicted"/>
<reference evidence="1 2" key="1">
    <citation type="submission" date="2019-08" db="EMBL/GenBank/DDBJ databases">
        <title>Deep-cultivation of Planctomycetes and their phenomic and genomic characterization uncovers novel biology.</title>
        <authorList>
            <person name="Wiegand S."/>
            <person name="Jogler M."/>
            <person name="Boedeker C."/>
            <person name="Pinto D."/>
            <person name="Vollmers J."/>
            <person name="Rivas-Marin E."/>
            <person name="Kohn T."/>
            <person name="Peeters S.H."/>
            <person name="Heuer A."/>
            <person name="Rast P."/>
            <person name="Oberbeckmann S."/>
            <person name="Bunk B."/>
            <person name="Jeske O."/>
            <person name="Meyerdierks A."/>
            <person name="Storesund J.E."/>
            <person name="Kallscheuer N."/>
            <person name="Luecker S."/>
            <person name="Lage O.M."/>
            <person name="Pohl T."/>
            <person name="Merkel B.J."/>
            <person name="Hornburger P."/>
            <person name="Mueller R.-W."/>
            <person name="Bruemmer F."/>
            <person name="Labrenz M."/>
            <person name="Spormann A.M."/>
            <person name="Op den Camp H."/>
            <person name="Overmann J."/>
            <person name="Amann R."/>
            <person name="Jetten M.S.M."/>
            <person name="Mascher T."/>
            <person name="Medema M.H."/>
            <person name="Devos D.P."/>
            <person name="Kaster A.-K."/>
            <person name="Ovreas L."/>
            <person name="Rohde M."/>
            <person name="Galperin M.Y."/>
            <person name="Jogler C."/>
        </authorList>
    </citation>
    <scope>NUCLEOTIDE SEQUENCE [LARGE SCALE GENOMIC DNA]</scope>
    <source>
        <strain evidence="1 2">FC18</strain>
    </source>
</reference>
<evidence type="ECO:0000313" key="2">
    <source>
        <dbReference type="Proteomes" id="UP000322214"/>
    </source>
</evidence>
<accession>A0A5B9PGL9</accession>
<gene>
    <name evidence="1" type="ORF">MFFC18_17640</name>
</gene>
<dbReference type="AlphaFoldDB" id="A0A5B9PGL9"/>
<organism evidence="1 2">
    <name type="scientific">Mariniblastus fucicola</name>
    <dbReference type="NCBI Taxonomy" id="980251"/>
    <lineage>
        <taxon>Bacteria</taxon>
        <taxon>Pseudomonadati</taxon>
        <taxon>Planctomycetota</taxon>
        <taxon>Planctomycetia</taxon>
        <taxon>Pirellulales</taxon>
        <taxon>Pirellulaceae</taxon>
        <taxon>Mariniblastus</taxon>
    </lineage>
</organism>
<dbReference type="KEGG" id="mff:MFFC18_17640"/>
<keyword evidence="2" id="KW-1185">Reference proteome</keyword>
<dbReference type="Proteomes" id="UP000322214">
    <property type="component" value="Chromosome"/>
</dbReference>